<dbReference type="EMBL" id="CDMY01000234">
    <property type="protein sequence ID" value="CEL95615.1"/>
    <property type="molecule type" value="Genomic_DNA"/>
</dbReference>
<name>A0A0G4EHF8_VITBC</name>
<evidence type="ECO:0000313" key="2">
    <source>
        <dbReference type="Proteomes" id="UP000041254"/>
    </source>
</evidence>
<gene>
    <name evidence="1" type="ORF">Vbra_4944</name>
</gene>
<organism evidence="1 2">
    <name type="scientific">Vitrella brassicaformis (strain CCMP3155)</name>
    <dbReference type="NCBI Taxonomy" id="1169540"/>
    <lineage>
        <taxon>Eukaryota</taxon>
        <taxon>Sar</taxon>
        <taxon>Alveolata</taxon>
        <taxon>Colpodellida</taxon>
        <taxon>Vitrellaceae</taxon>
        <taxon>Vitrella</taxon>
    </lineage>
</organism>
<dbReference type="PhylomeDB" id="A0A0G4EHF8"/>
<dbReference type="OrthoDB" id="431602at2759"/>
<dbReference type="Proteomes" id="UP000041254">
    <property type="component" value="Unassembled WGS sequence"/>
</dbReference>
<dbReference type="InParanoid" id="A0A0G4EHF8"/>
<evidence type="ECO:0000313" key="1">
    <source>
        <dbReference type="EMBL" id="CEL95615.1"/>
    </source>
</evidence>
<proteinExistence type="predicted"/>
<dbReference type="VEuPathDB" id="CryptoDB:Vbra_4944"/>
<keyword evidence="2" id="KW-1185">Reference proteome</keyword>
<sequence>MNHGIAAADRIYIMSGGGQPCGVQPPVEGFGVETGNPGLTQAATASQINPLIMVFSFQGLASGSTGVFDVGSIVTTPNTYQMCFCPGSLYTCVTSFPSLFTAAAGQLTVGGPTEGFYTCHIGERCEVTGVSGYELANLDRMAVMHSCGVPTGGAVTGFVNGGLSENATNSGQDYAWGDTNNTLAATPGVYRLCYCTMNSDVLAGQTCDTYVDYKTDAGSFVVGGPVPALNTFTVSFEQEFEITLRGQKLDSTSKEGHKDYVSFMHTIGDASGFYSVTYIYNSTFFEIDSSSPPSKPNILVTTKQTFSNIRIVLPELSDGESQRLYNLCWAKCSGCQFMYAGSLTAESPPSMKEASLHLTSMQALNSMSLELRFLDLTRLHPLYSDSGYQRTAFDNTAPILEIWSHDDEVLKPFHVLEMKSVKLESKNARYAKDVGSVYGQLYGTLGKVVLAEAPTEATFPSNAIDTNSSSTYLANQQDLLLTLEATNTFYIYLRGAGNTTTTAILSGYKLELHFFPLTLWDVGDVCVVEIILADFTVIDAVVCTPLSFSNRGNRAGIQVTVPTEVGRLHDQTRIFLVVKKLRPPSAGFYPMRIGIQVTIPDGTSPQYYESEGRRLYMNATVAQASLVTKYGDGNRSPYKGDARTLCYQCTAAREPPDLLRVYGSTRPVGVGRLKEQGGWSIPVPPNNMHVCRYTLPNYLTLFSGTPILIEFEVTNPSTPLPPYNPSNAWNISVQSRRRYDPSKTLSILTGGDPLVSGFRKRFAGSGDFSGNVAVLGKLTDISLTPSHLEAAYPSNELTIFFTTEQTAGRGAIIQLDLPEYFEYVDVDPTVTEVDSSNPEIRLPPVVSSKAEKGDYCGTDGVEKCATINRARITLSASNVLEAGHAYGFKIRRIKNSESANYIHDQSIAAGAFHLRTFTRLSEPVDGTNQSIPLNIEDPPSSSQRSWGIYWTAFSVFFAALDSYLPYSYRQQLSNITVEFTSVEQLLNGELRVIAPQSFKWRVDIFRYMVGHFIAENNVQLPHISYTLPVSRPSPAVDHGNTLLLPMSTGAPIRGNVRYAFQAQLEIPDDTPSLKPTRPSVNTFFLEYNPGESLMSGRVAASAFTPSRIRHLINAALESWSNSVVALQSVITVRVETITTVPRGGCIRVTFPIEFQLTTGACVNYRSILAAGGTLLPDDAICEAQDRFNSEVPFTPGYFRIIAINSPFPPGVYRFQVEVTNPTDAGQPVDPLLIEAIEDCEKASPDYTDTSTTVLAYEVFPQMQAAYIFAEQEGSEADRNDRAQALNRVTIVFALNAASVSGEQMTLIAPQGFIFAEDCGPVETVKPLASFTGAGHTVKPLASFTGAGHAHWGLHLFPEGVTFSTCRGESSVARMNISGGTLDKDLKYLFKISVTNPAVTPSPNLWSLSFSNEASSPFAGFDIWAFRAAGITPTNLARSTELAATVNEVAISFTPFTTLKSGVIRILAPAGFAFSTICAPKVSQLNELGESVKVFSSEEITCEGTAPPSNFVRLRLMSAAAQSWLYSNTPYLIQLEVTNPRQIIEVAGSWQLMSCSEESNQGTSCPADFIQDTSTIAGFPINDIMDEFRIDTPPSRSGNEEVTLRFHLDFPTDIRAGDVVEISAPHTYLLGDGKSTKCRNYTSYAGDLLPLNADDDTEPNPRCTLNTIKFLIEKQISEDLELSFSIVTANPEITPSPNYFECRHYTPSVISIDGSDDASEKAHLSAHFTGYGIIPQLIQPSIFPDADDAQFAAGGSMKAHITFTTVSEADSILIESPLLDFTTVAVTGGSHALGKQGEMEADLELAARDFAQITLSSIINPEEAAGMTYWHLATYKTDLEGKKKKQDEAFHLPGYAVYGRLRIVTSQTTDPFYGSSQNTITLTIKTDVAVSAGDFISIDAPTGFIIHTLHEDVSEGMEAFFDHGSVGQRLNKTSSFYARFGRDWSSGAGLTFQLEVSNPLSSLLDNSWRIATTRDEAGLNITNTNDGLFPGFSLLGFFSEVSIEPDNTSPAATDVVVSLRFKLSHEIKGKTRDISLQVTTSPGFVVESNCVAPAEVSGLFDDCQGTGSTASLSIPAESLQAGKMYTTGVIVNNAVSTGSEGNEWELRVSISGVIAVKSTFEGYAISEIQAAVSGSTVVGRQTSVLFTFLSTKSVPLGGSILIKSPISYLLSCSKIEWGNLPPATECLQDPENNHELTLQLNRDNGTLPANVEYLFGIQTINPTVQPNPNVWGITLKDRTGDILDANLEIAGWTLSRFDISEVKMSSTTTAPSASNVIQIQFRMVVIEPGEGNQIILISPDNFRLSEDTLTMTLDPEAEHPPAEYALRIRVTNPPEAQIVSIWRLQVYKLGIQVATYPINVNVFDESVATLQLTSTTSPLRPNLVLLCLVLCLSSLLLLRGSDSLSYVAWRRTEGRSCSFARRLEDAFLVPNGEEHHVPSVRRRKSRLRGTRRDCL</sequence>
<reference evidence="1 2" key="1">
    <citation type="submission" date="2014-11" db="EMBL/GenBank/DDBJ databases">
        <authorList>
            <person name="Zhu J."/>
            <person name="Qi W."/>
            <person name="Song R."/>
        </authorList>
    </citation>
    <scope>NUCLEOTIDE SEQUENCE [LARGE SCALE GENOMIC DNA]</scope>
</reference>
<accession>A0A0G4EHF8</accession>
<protein>
    <submittedName>
        <fullName evidence="1">Uncharacterized protein</fullName>
    </submittedName>
</protein>